<dbReference type="Proteomes" id="UP000765845">
    <property type="component" value="Unassembled WGS sequence"/>
</dbReference>
<dbReference type="Gene3D" id="1.20.140.10">
    <property type="entry name" value="Butyryl-CoA Dehydrogenase, subunit A, domain 3"/>
    <property type="match status" value="1"/>
</dbReference>
<dbReference type="EMBL" id="JAAWWK010000005">
    <property type="protein sequence ID" value="NKI18630.1"/>
    <property type="molecule type" value="Genomic_DNA"/>
</dbReference>
<accession>A0ABX1GI61</accession>
<protein>
    <submittedName>
        <fullName evidence="10">Acyl-CoA dehydrogenase</fullName>
    </submittedName>
</protein>
<evidence type="ECO:0000256" key="6">
    <source>
        <dbReference type="RuleBase" id="RU362125"/>
    </source>
</evidence>
<evidence type="ECO:0000313" key="11">
    <source>
        <dbReference type="Proteomes" id="UP000765845"/>
    </source>
</evidence>
<dbReference type="InterPro" id="IPR013786">
    <property type="entry name" value="AcylCoA_DH/ox_N"/>
</dbReference>
<feature type="domain" description="Acyl-CoA dehydrogenase/oxidase N-terminal" evidence="9">
    <location>
        <begin position="9"/>
        <end position="121"/>
    </location>
</feature>
<comment type="cofactor">
    <cofactor evidence="1 6">
        <name>FAD</name>
        <dbReference type="ChEBI" id="CHEBI:57692"/>
    </cofactor>
</comment>
<dbReference type="PANTHER" id="PTHR43292:SF3">
    <property type="entry name" value="ACYL-COA DEHYDROGENASE FADE29"/>
    <property type="match status" value="1"/>
</dbReference>
<keyword evidence="4 6" id="KW-0274">FAD</keyword>
<dbReference type="InterPro" id="IPR036250">
    <property type="entry name" value="AcylCo_DH-like_C"/>
</dbReference>
<evidence type="ECO:0000256" key="4">
    <source>
        <dbReference type="ARBA" id="ARBA00022827"/>
    </source>
</evidence>
<evidence type="ECO:0000256" key="2">
    <source>
        <dbReference type="ARBA" id="ARBA00009347"/>
    </source>
</evidence>
<evidence type="ECO:0000259" key="8">
    <source>
        <dbReference type="Pfam" id="PF02770"/>
    </source>
</evidence>
<dbReference type="Gene3D" id="2.40.110.10">
    <property type="entry name" value="Butyryl-CoA Dehydrogenase, subunit A, domain 2"/>
    <property type="match status" value="1"/>
</dbReference>
<dbReference type="SUPFAM" id="SSF47203">
    <property type="entry name" value="Acyl-CoA dehydrogenase C-terminal domain-like"/>
    <property type="match status" value="1"/>
</dbReference>
<comment type="caution">
    <text evidence="10">The sequence shown here is derived from an EMBL/GenBank/DDBJ whole genome shotgun (WGS) entry which is preliminary data.</text>
</comment>
<sequence>MTNRNSLVQFRSEVRTFLANNLSENMRRSCLQQASIFSDFDAASQWQKILADRGWGAPAWPVEYGGTGWSAEQYIVFQQECARADTPQPFPLGLQMLGPILMRFGSPEQKARFLPSIVSGEDVWCQGFSEPNAGSDLAALSTKAHKEGGDYVINGTKIWTSFAHRANRMFLLARTSSESARQTGISFFLVDDLRANGITITPIVSLDGEVEQCQVFFDNLRLPASALVGKEGDGWEITKALLKEERGGYLYYLAAYRQLKRLRALVDATPDCVADHHYRQCFSRLTARALSLKSLELRVVAQDDSAPESSASLCKLEGTRLSQDIDELARYCCGLQFGQTSQAEYSGLERDALEGISRHYLNNRAATLYGGSSQIQKTLIARSLQR</sequence>
<dbReference type="RefSeq" id="WP_168451146.1">
    <property type="nucleotide sequence ID" value="NZ_JAAWWK010000005.1"/>
</dbReference>
<dbReference type="PANTHER" id="PTHR43292">
    <property type="entry name" value="ACYL-COA DEHYDROGENASE"/>
    <property type="match status" value="1"/>
</dbReference>
<evidence type="ECO:0000256" key="3">
    <source>
        <dbReference type="ARBA" id="ARBA00022630"/>
    </source>
</evidence>
<evidence type="ECO:0000259" key="7">
    <source>
        <dbReference type="Pfam" id="PF00441"/>
    </source>
</evidence>
<evidence type="ECO:0000259" key="9">
    <source>
        <dbReference type="Pfam" id="PF02771"/>
    </source>
</evidence>
<dbReference type="SUPFAM" id="SSF56645">
    <property type="entry name" value="Acyl-CoA dehydrogenase NM domain-like"/>
    <property type="match status" value="1"/>
</dbReference>
<evidence type="ECO:0000256" key="1">
    <source>
        <dbReference type="ARBA" id="ARBA00001974"/>
    </source>
</evidence>
<dbReference type="Pfam" id="PF02770">
    <property type="entry name" value="Acyl-CoA_dh_M"/>
    <property type="match status" value="1"/>
</dbReference>
<dbReference type="Pfam" id="PF02771">
    <property type="entry name" value="Acyl-CoA_dh_N"/>
    <property type="match status" value="1"/>
</dbReference>
<keyword evidence="5 6" id="KW-0560">Oxidoreductase</keyword>
<name>A0ABX1GI61_9GAMM</name>
<keyword evidence="3 6" id="KW-0285">Flavoprotein</keyword>
<keyword evidence="11" id="KW-1185">Reference proteome</keyword>
<evidence type="ECO:0000256" key="5">
    <source>
        <dbReference type="ARBA" id="ARBA00023002"/>
    </source>
</evidence>
<dbReference type="Pfam" id="PF00441">
    <property type="entry name" value="Acyl-CoA_dh_1"/>
    <property type="match status" value="1"/>
</dbReference>
<dbReference type="InterPro" id="IPR006091">
    <property type="entry name" value="Acyl-CoA_Oxase/DH_mid-dom"/>
</dbReference>
<dbReference type="InterPro" id="IPR037069">
    <property type="entry name" value="AcylCoA_DH/ox_N_sf"/>
</dbReference>
<proteinExistence type="inferred from homology"/>
<dbReference type="InterPro" id="IPR046373">
    <property type="entry name" value="Acyl-CoA_Oxase/DH_mid-dom_sf"/>
</dbReference>
<dbReference type="InterPro" id="IPR009075">
    <property type="entry name" value="AcylCo_DH/oxidase_C"/>
</dbReference>
<dbReference type="Gene3D" id="1.10.540.10">
    <property type="entry name" value="Acyl-CoA dehydrogenase/oxidase, N-terminal domain"/>
    <property type="match status" value="1"/>
</dbReference>
<reference evidence="10 11" key="1">
    <citation type="submission" date="2020-04" db="EMBL/GenBank/DDBJ databases">
        <authorList>
            <person name="Yoon J."/>
        </authorList>
    </citation>
    <scope>NUCLEOTIDE SEQUENCE [LARGE SCALE GENOMIC DNA]</scope>
    <source>
        <strain evidence="10 11">KMU-166</strain>
    </source>
</reference>
<dbReference type="InterPro" id="IPR009100">
    <property type="entry name" value="AcylCoA_DH/oxidase_NM_dom_sf"/>
</dbReference>
<feature type="domain" description="Acyl-CoA dehydrogenase/oxidase C-terminal" evidence="7">
    <location>
        <begin position="232"/>
        <end position="384"/>
    </location>
</feature>
<dbReference type="InterPro" id="IPR052161">
    <property type="entry name" value="Mycobact_Acyl-CoA_DH"/>
</dbReference>
<gene>
    <name evidence="10" type="ORF">HCU74_14535</name>
</gene>
<organism evidence="10 11">
    <name type="scientific">Spongiibacter thalassae</name>
    <dbReference type="NCBI Taxonomy" id="2721624"/>
    <lineage>
        <taxon>Bacteria</taxon>
        <taxon>Pseudomonadati</taxon>
        <taxon>Pseudomonadota</taxon>
        <taxon>Gammaproteobacteria</taxon>
        <taxon>Cellvibrionales</taxon>
        <taxon>Spongiibacteraceae</taxon>
        <taxon>Spongiibacter</taxon>
    </lineage>
</organism>
<evidence type="ECO:0000313" key="10">
    <source>
        <dbReference type="EMBL" id="NKI18630.1"/>
    </source>
</evidence>
<comment type="similarity">
    <text evidence="2 6">Belongs to the acyl-CoA dehydrogenase family.</text>
</comment>
<feature type="domain" description="Acyl-CoA oxidase/dehydrogenase middle" evidence="8">
    <location>
        <begin position="125"/>
        <end position="219"/>
    </location>
</feature>